<dbReference type="InterPro" id="IPR008775">
    <property type="entry name" value="Phytyl_CoA_dOase-like"/>
</dbReference>
<protein>
    <recommendedName>
        <fullName evidence="3">Chlorinating enzyme</fullName>
    </recommendedName>
</protein>
<dbReference type="GO" id="GO:0016706">
    <property type="term" value="F:2-oxoglutarate-dependent dioxygenase activity"/>
    <property type="evidence" value="ECO:0007669"/>
    <property type="project" value="UniProtKB-ARBA"/>
</dbReference>
<evidence type="ECO:0000313" key="1">
    <source>
        <dbReference type="EMBL" id="KAB2343766.1"/>
    </source>
</evidence>
<dbReference type="GO" id="GO:0005506">
    <property type="term" value="F:iron ion binding"/>
    <property type="evidence" value="ECO:0007669"/>
    <property type="project" value="UniProtKB-ARBA"/>
</dbReference>
<dbReference type="PANTHER" id="PTHR20883">
    <property type="entry name" value="PHYTANOYL-COA DIOXYGENASE DOMAIN CONTAINING 1"/>
    <property type="match status" value="1"/>
</dbReference>
<evidence type="ECO:0008006" key="3">
    <source>
        <dbReference type="Google" id="ProtNLM"/>
    </source>
</evidence>
<dbReference type="OrthoDB" id="9796766at2"/>
<dbReference type="AlphaFoldDB" id="A0A6H9YQG5"/>
<evidence type="ECO:0000313" key="2">
    <source>
        <dbReference type="Proteomes" id="UP000468735"/>
    </source>
</evidence>
<name>A0A6H9YQG5_9ACTN</name>
<sequence length="378" mass="41956">MDAGTTELVTLAVLSRHLYSFPYPCRTDADPRFSDKTRPFAPPMVGSAGVSVASIGTGPPAFLVPGMSGWQAPHRKKGVKVAESTSDPAIRGLTAEQVESFKENGFLGPFDLYAEDEAPLVWSQAMIDMVTSANKPHNSTTINCDRHLDCDTLSRHIAQPAIVHKLRSLMDDDIMCWKTHIFEKEPGGSGTGWHQVEAFTVYNESETVSYPSLRYTEESTAATQELFVWTAFSSTDKAHGCLRFLPGSHKQSYNVENKSHNGYDYSELKLDKDWDPNSHEIVDMELKPGQFVIFLAKCVHGSNPNISADKRLGLASRYISPSVRVYEHINRLSGSGDAIDLDYHGCVMVSGEDKYGHNRMHRENLNGFPFPKLESDGH</sequence>
<dbReference type="Pfam" id="PF05721">
    <property type="entry name" value="PhyH"/>
    <property type="match status" value="1"/>
</dbReference>
<dbReference type="Proteomes" id="UP000468735">
    <property type="component" value="Unassembled WGS sequence"/>
</dbReference>
<dbReference type="SUPFAM" id="SSF51197">
    <property type="entry name" value="Clavaminate synthase-like"/>
    <property type="match status" value="1"/>
</dbReference>
<dbReference type="PANTHER" id="PTHR20883:SF48">
    <property type="entry name" value="ECTOINE DIOXYGENASE"/>
    <property type="match status" value="1"/>
</dbReference>
<gene>
    <name evidence="1" type="ORF">F8566_34205</name>
</gene>
<keyword evidence="2" id="KW-1185">Reference proteome</keyword>
<dbReference type="Gene3D" id="2.60.120.620">
    <property type="entry name" value="q2cbj1_9rhob like domain"/>
    <property type="match status" value="1"/>
</dbReference>
<proteinExistence type="predicted"/>
<comment type="caution">
    <text evidence="1">The sequence shown here is derived from an EMBL/GenBank/DDBJ whole genome shotgun (WGS) entry which is preliminary data.</text>
</comment>
<organism evidence="1 2">
    <name type="scientific">Actinomadura rudentiformis</name>
    <dbReference type="NCBI Taxonomy" id="359158"/>
    <lineage>
        <taxon>Bacteria</taxon>
        <taxon>Bacillati</taxon>
        <taxon>Actinomycetota</taxon>
        <taxon>Actinomycetes</taxon>
        <taxon>Streptosporangiales</taxon>
        <taxon>Thermomonosporaceae</taxon>
        <taxon>Actinomadura</taxon>
    </lineage>
</organism>
<dbReference type="EMBL" id="WBMT01000018">
    <property type="protein sequence ID" value="KAB2343766.1"/>
    <property type="molecule type" value="Genomic_DNA"/>
</dbReference>
<reference evidence="1 2" key="1">
    <citation type="submission" date="2019-09" db="EMBL/GenBank/DDBJ databases">
        <title>Actinomadura physcomitrii sp. nov., a novel actinomycete isolated from moss [Physcomitrium sphaericum (Ludw) Fuernr].</title>
        <authorList>
            <person name="Zhuang X."/>
            <person name="Liu C."/>
        </authorList>
    </citation>
    <scope>NUCLEOTIDE SEQUENCE [LARGE SCALE GENOMIC DNA]</scope>
    <source>
        <strain evidence="1 2">HMC1</strain>
    </source>
</reference>
<accession>A0A6H9YQG5</accession>